<dbReference type="PANTHER" id="PTHR33434:SF2">
    <property type="entry name" value="FATTY ACID-BINDING PROTEIN TM_1468"/>
    <property type="match status" value="1"/>
</dbReference>
<reference evidence="2" key="1">
    <citation type="journal article" date="2020" name="Appl. Environ. Microbiol.">
        <title>Medium-Chain Fatty Acid Synthesis by 'Candidatus Weimeria bifida' gen. nov., sp. nov., and 'Candidatus Pseudoramibacter fermentans' sp. nov.</title>
        <authorList>
            <person name="Scarborough M.J."/>
            <person name="Myers K.S."/>
            <person name="Donohue T.J."/>
            <person name="Noguera D.R."/>
        </authorList>
    </citation>
    <scope>NUCLEOTIDE SEQUENCE</scope>
    <source>
        <strain evidence="2">LCO1.1</strain>
    </source>
</reference>
<dbReference type="EMBL" id="VOGC01000006">
    <property type="protein sequence ID" value="MQN01565.1"/>
    <property type="molecule type" value="Genomic_DNA"/>
</dbReference>
<keyword evidence="1" id="KW-0446">Lipid-binding</keyword>
<dbReference type="Gene3D" id="3.30.1180.10">
    <property type="match status" value="1"/>
</dbReference>
<gene>
    <name evidence="2" type="ORF">FRC54_06510</name>
</gene>
<evidence type="ECO:0000313" key="2">
    <source>
        <dbReference type="EMBL" id="MQN01565.1"/>
    </source>
</evidence>
<name>A0A6N7J0L0_9FIRM</name>
<comment type="caution">
    <text evidence="2">The sequence shown here is derived from an EMBL/GenBank/DDBJ whole genome shotgun (WGS) entry which is preliminary data.</text>
</comment>
<dbReference type="InterPro" id="IPR043168">
    <property type="entry name" value="DegV_C"/>
</dbReference>
<sequence>MYKIIVDSCGEFTKAMEADTEHFAHVALTLQVGSWEQPDDETFDQKIFLKKMKESKEPPHSACPSPAAYLAAIEDNDADHVYIITLSSKLSGSYNAAVLAKSLYEEDHEDEDDIKRVHVFDSKSASIGQTLIAQIVDQAEKAGRSFDEVIKTADEFIKGEHTFFVLESLETLRKAGRLGSLKAMLASTLNIKPVMGSTPEGSIQQLGQARGMIKALDKMIECMKDVTMNPGERVVAISHCAAPDTASSLKEKVKRTGLFKDVFVLDTIGVSSMYAGPGGIIMAV</sequence>
<dbReference type="SUPFAM" id="SSF82549">
    <property type="entry name" value="DAK1/DegV-like"/>
    <property type="match status" value="1"/>
</dbReference>
<evidence type="ECO:0000313" key="3">
    <source>
        <dbReference type="Proteomes" id="UP000460257"/>
    </source>
</evidence>
<evidence type="ECO:0000256" key="1">
    <source>
        <dbReference type="ARBA" id="ARBA00023121"/>
    </source>
</evidence>
<dbReference type="PANTHER" id="PTHR33434">
    <property type="entry name" value="DEGV DOMAIN-CONTAINING PROTEIN DR_1986-RELATED"/>
    <property type="match status" value="1"/>
</dbReference>
<keyword evidence="3" id="KW-1185">Reference proteome</keyword>
<dbReference type="InterPro" id="IPR003797">
    <property type="entry name" value="DegV"/>
</dbReference>
<dbReference type="GO" id="GO:0008289">
    <property type="term" value="F:lipid binding"/>
    <property type="evidence" value="ECO:0007669"/>
    <property type="project" value="UniProtKB-KW"/>
</dbReference>
<dbReference type="AlphaFoldDB" id="A0A6N7J0L0"/>
<dbReference type="Proteomes" id="UP000460257">
    <property type="component" value="Unassembled WGS sequence"/>
</dbReference>
<dbReference type="Gene3D" id="3.40.50.10440">
    <property type="entry name" value="Dihydroxyacetone kinase, domain 1"/>
    <property type="match status" value="1"/>
</dbReference>
<protein>
    <submittedName>
        <fullName evidence="2">DegV family protein</fullName>
    </submittedName>
</protein>
<dbReference type="Gene3D" id="2.20.28.50">
    <property type="entry name" value="degv family protein"/>
    <property type="match status" value="1"/>
</dbReference>
<dbReference type="Pfam" id="PF02645">
    <property type="entry name" value="DegV"/>
    <property type="match status" value="1"/>
</dbReference>
<dbReference type="InterPro" id="IPR050270">
    <property type="entry name" value="DegV_domain_contain"/>
</dbReference>
<dbReference type="PROSITE" id="PS51482">
    <property type="entry name" value="DEGV"/>
    <property type="match status" value="1"/>
</dbReference>
<accession>A0A6N7J0L0</accession>
<proteinExistence type="predicted"/>
<organism evidence="2 3">
    <name type="scientific">Candidatus Weimeria bifida</name>
    <dbReference type="NCBI Taxonomy" id="2599074"/>
    <lineage>
        <taxon>Bacteria</taxon>
        <taxon>Bacillati</taxon>
        <taxon>Bacillota</taxon>
        <taxon>Clostridia</taxon>
        <taxon>Lachnospirales</taxon>
        <taxon>Lachnospiraceae</taxon>
        <taxon>Candidatus Weimeria</taxon>
    </lineage>
</organism>
<dbReference type="NCBIfam" id="TIGR00762">
    <property type="entry name" value="DegV"/>
    <property type="match status" value="1"/>
</dbReference>